<dbReference type="RefSeq" id="WP_106337609.1">
    <property type="nucleotide sequence ID" value="NZ_PVZS01000014.1"/>
</dbReference>
<dbReference type="InterPro" id="IPR004384">
    <property type="entry name" value="RNA_MeTrfase_TrmJ/LasT"/>
</dbReference>
<dbReference type="InterPro" id="IPR029028">
    <property type="entry name" value="Alpha/beta_knot_MTases"/>
</dbReference>
<dbReference type="Gene3D" id="1.10.8.590">
    <property type="match status" value="1"/>
</dbReference>
<name>A0A2T1HRM6_9HYPH</name>
<accession>A0A2T1HRM6</accession>
<evidence type="ECO:0000256" key="2">
    <source>
        <dbReference type="ARBA" id="ARBA00022603"/>
    </source>
</evidence>
<dbReference type="EC" id="2.1.1.200" evidence="5"/>
<comment type="function">
    <text evidence="5">Catalyzes the formation of 2'O-methylated cytidine (Cm32) or 2'O-methylated uridine (Um32) at position 32 in tRNA.</text>
</comment>
<dbReference type="EMBL" id="PVZS01000014">
    <property type="protein sequence ID" value="PSC04314.1"/>
    <property type="molecule type" value="Genomic_DNA"/>
</dbReference>
<organism evidence="8 9">
    <name type="scientific">Alsobacter soli</name>
    <dbReference type="NCBI Taxonomy" id="2109933"/>
    <lineage>
        <taxon>Bacteria</taxon>
        <taxon>Pseudomonadati</taxon>
        <taxon>Pseudomonadota</taxon>
        <taxon>Alphaproteobacteria</taxon>
        <taxon>Hyphomicrobiales</taxon>
        <taxon>Alsobacteraceae</taxon>
        <taxon>Alsobacter</taxon>
    </lineage>
</organism>
<dbReference type="SUPFAM" id="SSF75217">
    <property type="entry name" value="alpha/beta knot"/>
    <property type="match status" value="1"/>
</dbReference>
<comment type="similarity">
    <text evidence="1">Belongs to the class IV-like SAM-binding methyltransferase superfamily. RNA methyltransferase TrmH family.</text>
</comment>
<evidence type="ECO:0000256" key="1">
    <source>
        <dbReference type="ARBA" id="ARBA00007228"/>
    </source>
</evidence>
<comment type="catalytic activity">
    <reaction evidence="5">
        <text>uridine(32) in tRNA + S-adenosyl-L-methionine = 2'-O-methyluridine(32) in tRNA + S-adenosyl-L-homocysteine + H(+)</text>
        <dbReference type="Rhea" id="RHEA:42936"/>
        <dbReference type="Rhea" id="RHEA-COMP:10107"/>
        <dbReference type="Rhea" id="RHEA-COMP:10290"/>
        <dbReference type="ChEBI" id="CHEBI:15378"/>
        <dbReference type="ChEBI" id="CHEBI:57856"/>
        <dbReference type="ChEBI" id="CHEBI:59789"/>
        <dbReference type="ChEBI" id="CHEBI:65315"/>
        <dbReference type="ChEBI" id="CHEBI:74478"/>
        <dbReference type="EC" id="2.1.1.200"/>
    </reaction>
</comment>
<dbReference type="InterPro" id="IPR001537">
    <property type="entry name" value="SpoU_MeTrfase"/>
</dbReference>
<dbReference type="PANTHER" id="PTHR42786">
    <property type="entry name" value="TRNA/RRNA METHYLTRANSFERASE"/>
    <property type="match status" value="1"/>
</dbReference>
<dbReference type="Proteomes" id="UP000239772">
    <property type="component" value="Unassembled WGS sequence"/>
</dbReference>
<comment type="subcellular location">
    <subcellularLocation>
        <location evidence="5">Cytoplasm</location>
    </subcellularLocation>
</comment>
<evidence type="ECO:0000259" key="7">
    <source>
        <dbReference type="Pfam" id="PF00588"/>
    </source>
</evidence>
<feature type="region of interest" description="Disordered" evidence="6">
    <location>
        <begin position="250"/>
        <end position="280"/>
    </location>
</feature>
<comment type="caution">
    <text evidence="8">The sequence shown here is derived from an EMBL/GenBank/DDBJ whole genome shotgun (WGS) entry which is preliminary data.</text>
</comment>
<evidence type="ECO:0000256" key="3">
    <source>
        <dbReference type="ARBA" id="ARBA00022679"/>
    </source>
</evidence>
<keyword evidence="5" id="KW-0819">tRNA processing</keyword>
<evidence type="ECO:0000313" key="9">
    <source>
        <dbReference type="Proteomes" id="UP000239772"/>
    </source>
</evidence>
<comment type="catalytic activity">
    <reaction evidence="5">
        <text>cytidine(32) in tRNA + S-adenosyl-L-methionine = 2'-O-methylcytidine(32) in tRNA + S-adenosyl-L-homocysteine + H(+)</text>
        <dbReference type="Rhea" id="RHEA:42932"/>
        <dbReference type="Rhea" id="RHEA-COMP:10288"/>
        <dbReference type="Rhea" id="RHEA-COMP:10289"/>
        <dbReference type="ChEBI" id="CHEBI:15378"/>
        <dbReference type="ChEBI" id="CHEBI:57856"/>
        <dbReference type="ChEBI" id="CHEBI:59789"/>
        <dbReference type="ChEBI" id="CHEBI:74495"/>
        <dbReference type="ChEBI" id="CHEBI:82748"/>
        <dbReference type="EC" id="2.1.1.200"/>
    </reaction>
</comment>
<keyword evidence="3 8" id="KW-0808">Transferase</keyword>
<dbReference type="GO" id="GO:0106339">
    <property type="term" value="F:tRNA (cytidine(32)-2'-O)-methyltransferase activity"/>
    <property type="evidence" value="ECO:0007669"/>
    <property type="project" value="RHEA"/>
</dbReference>
<dbReference type="CDD" id="cd18093">
    <property type="entry name" value="SpoU-like_TrmJ"/>
    <property type="match status" value="1"/>
</dbReference>
<keyword evidence="2 5" id="KW-0489">Methyltransferase</keyword>
<keyword evidence="4 5" id="KW-0949">S-adenosyl-L-methionine</keyword>
<dbReference type="Pfam" id="PF00588">
    <property type="entry name" value="SpoU_methylase"/>
    <property type="match status" value="1"/>
</dbReference>
<evidence type="ECO:0000256" key="4">
    <source>
        <dbReference type="ARBA" id="ARBA00022691"/>
    </source>
</evidence>
<dbReference type="GO" id="GO:0160206">
    <property type="term" value="F:tRNA (cytidine(32)/uridine(32)-2'-O)-methyltransferase activity"/>
    <property type="evidence" value="ECO:0007669"/>
    <property type="project" value="UniProtKB-EC"/>
</dbReference>
<gene>
    <name evidence="5" type="primary">trmJ</name>
    <name evidence="8" type="ORF">SLNSH_13870</name>
</gene>
<dbReference type="GO" id="GO:0002128">
    <property type="term" value="P:tRNA nucleoside ribose methylation"/>
    <property type="evidence" value="ECO:0007669"/>
    <property type="project" value="TreeGrafter"/>
</dbReference>
<keyword evidence="5" id="KW-0963">Cytoplasm</keyword>
<dbReference type="PANTHER" id="PTHR42786:SF7">
    <property type="entry name" value="TRNA_RRNA METHYLTRANSFERASE SPOU TYPE DOMAIN-CONTAINING PROTEIN"/>
    <property type="match status" value="1"/>
</dbReference>
<dbReference type="NCBIfam" id="TIGR00050">
    <property type="entry name" value="rRNA_methyl_1"/>
    <property type="match status" value="1"/>
</dbReference>
<dbReference type="OrthoDB" id="9806346at2"/>
<evidence type="ECO:0000256" key="6">
    <source>
        <dbReference type="SAM" id="MobiDB-lite"/>
    </source>
</evidence>
<evidence type="ECO:0000256" key="5">
    <source>
        <dbReference type="RuleBase" id="RU362024"/>
    </source>
</evidence>
<dbReference type="Gene3D" id="3.40.1280.10">
    <property type="match status" value="1"/>
</dbReference>
<dbReference type="GO" id="GO:0005829">
    <property type="term" value="C:cytosol"/>
    <property type="evidence" value="ECO:0007669"/>
    <property type="project" value="TreeGrafter"/>
</dbReference>
<feature type="domain" description="tRNA/rRNA methyltransferase SpoU type" evidence="7">
    <location>
        <begin position="18"/>
        <end position="167"/>
    </location>
</feature>
<keyword evidence="9" id="KW-1185">Reference proteome</keyword>
<dbReference type="InterPro" id="IPR029026">
    <property type="entry name" value="tRNA_m1G_MTases_N"/>
</dbReference>
<evidence type="ECO:0000313" key="8">
    <source>
        <dbReference type="EMBL" id="PSC04314.1"/>
    </source>
</evidence>
<protein>
    <recommendedName>
        <fullName evidence="5">tRNA (cytidine/uridine-2'-O-)-methyltransferase TrmJ</fullName>
        <ecNumber evidence="5">2.1.1.200</ecNumber>
    </recommendedName>
    <alternativeName>
        <fullName evidence="5">tRNA (cytidine(32)/uridine(32)-2'-O)-methyltransferase</fullName>
    </alternativeName>
    <alternativeName>
        <fullName evidence="5">tRNA Cm32/Um32 methyltransferase</fullName>
    </alternativeName>
</protein>
<comment type="subunit">
    <text evidence="5">Homodimer.</text>
</comment>
<sequence>MPGAGTDHTRQALSGGPAIILVEPQLGENIGMAARAMANFGLSEMRIVRPRERWLNQKTRAAAAGAEFLLDQAQVFGSLQEAVADLHFTYATTARERGQGKEVVGPAQAGPVLRGRVADGQKVGIIFGRERTGLENDDIALADAILTYPVNPGYASLNLAQAVLLAGYAWMAGAEAPLPFERKEKWGPASRDMLLSFFEYLEDQLEERGFFRPAHKRPVMSRNLRNIFHRMQLSEQDVRTLRGMVVRLVEGPREPQTKKRRGPKQTPKGTKPGTPEARGE</sequence>
<reference evidence="9" key="1">
    <citation type="submission" date="2018-03" db="EMBL/GenBank/DDBJ databases">
        <authorList>
            <person name="Sun L."/>
            <person name="Liu H."/>
            <person name="Chen W."/>
            <person name="Huang K."/>
            <person name="Liu W."/>
            <person name="Gao X."/>
        </authorList>
    </citation>
    <scope>NUCLEOTIDE SEQUENCE [LARGE SCALE GENOMIC DNA]</scope>
    <source>
        <strain evidence="9">SH9</strain>
    </source>
</reference>
<dbReference type="AlphaFoldDB" id="A0A2T1HRM6"/>
<dbReference type="PIRSF" id="PIRSF004808">
    <property type="entry name" value="LasT"/>
    <property type="match status" value="1"/>
</dbReference>
<dbReference type="GO" id="GO:0003723">
    <property type="term" value="F:RNA binding"/>
    <property type="evidence" value="ECO:0007669"/>
    <property type="project" value="InterPro"/>
</dbReference>
<proteinExistence type="inferred from homology"/>